<dbReference type="Proteomes" id="UP000179284">
    <property type="component" value="Chromosome I"/>
</dbReference>
<sequence>MRNKIFITFFVVSVFAVIVAACGERKKETYDVSDLEATTLTSQAIVEAKEEASATEASAYNEMLKEHVPMDISGCDTFTQIVNKLSPGMAYANVRIGDTDVLLVTEYTYDYKMDNSGNMAAIDAEIYKYNEAGAPEYVGYITAGGTAYPLSVKDDFLYVGGNHFIKKYTMKAGYFEIDEEAFVEYQSNGDAKYYHRSDYREVEADENGQVESDSFMASLYAETEDADIIDFSVVQ</sequence>
<proteinExistence type="predicted"/>
<protein>
    <recommendedName>
        <fullName evidence="3">Lipoprotein</fullName>
    </recommendedName>
</protein>
<evidence type="ECO:0000313" key="1">
    <source>
        <dbReference type="EMBL" id="AOZ97129.1"/>
    </source>
</evidence>
<dbReference type="AlphaFoldDB" id="A0A1D9P3M5"/>
<organism evidence="1 2">
    <name type="scientific">Butyrivibrio hungatei</name>
    <dbReference type="NCBI Taxonomy" id="185008"/>
    <lineage>
        <taxon>Bacteria</taxon>
        <taxon>Bacillati</taxon>
        <taxon>Bacillota</taxon>
        <taxon>Clostridia</taxon>
        <taxon>Lachnospirales</taxon>
        <taxon>Lachnospiraceae</taxon>
        <taxon>Butyrivibrio</taxon>
    </lineage>
</organism>
<reference evidence="2" key="1">
    <citation type="submission" date="2016-10" db="EMBL/GenBank/DDBJ databases">
        <title>The complete genome sequence of the rumen bacterium Butyrivibrio hungatei MB2003.</title>
        <authorList>
            <person name="Palevich N."/>
            <person name="Kelly W.J."/>
            <person name="Leahy S.C."/>
            <person name="Altermann E."/>
            <person name="Rakonjac J."/>
            <person name="Attwood G.T."/>
        </authorList>
    </citation>
    <scope>NUCLEOTIDE SEQUENCE [LARGE SCALE GENOMIC DNA]</scope>
    <source>
        <strain evidence="2">MB2003</strain>
    </source>
</reference>
<dbReference type="KEGG" id="bhu:bhn_I2096"/>
<evidence type="ECO:0008006" key="3">
    <source>
        <dbReference type="Google" id="ProtNLM"/>
    </source>
</evidence>
<name>A0A1D9P3M5_9FIRM</name>
<dbReference type="RefSeq" id="WP_071176752.1">
    <property type="nucleotide sequence ID" value="NZ_CP017831.1"/>
</dbReference>
<dbReference type="EMBL" id="CP017831">
    <property type="protein sequence ID" value="AOZ97129.1"/>
    <property type="molecule type" value="Genomic_DNA"/>
</dbReference>
<dbReference type="PROSITE" id="PS51257">
    <property type="entry name" value="PROKAR_LIPOPROTEIN"/>
    <property type="match status" value="1"/>
</dbReference>
<keyword evidence="2" id="KW-1185">Reference proteome</keyword>
<dbReference type="OrthoDB" id="2004138at2"/>
<gene>
    <name evidence="1" type="ORF">bhn_I2096</name>
</gene>
<accession>A0A1D9P3M5</accession>
<evidence type="ECO:0000313" key="2">
    <source>
        <dbReference type="Proteomes" id="UP000179284"/>
    </source>
</evidence>